<keyword evidence="3" id="KW-1185">Reference proteome</keyword>
<dbReference type="SUPFAM" id="SSF57903">
    <property type="entry name" value="FYVE/PHD zinc finger"/>
    <property type="match status" value="1"/>
</dbReference>
<evidence type="ECO:0000313" key="2">
    <source>
        <dbReference type="EMBL" id="KZS07308.1"/>
    </source>
</evidence>
<feature type="compositionally biased region" description="Acidic residues" evidence="1">
    <location>
        <begin position="144"/>
        <end position="153"/>
    </location>
</feature>
<protein>
    <submittedName>
        <fullName evidence="2">Uncharacterized protein</fullName>
    </submittedName>
</protein>
<proteinExistence type="predicted"/>
<dbReference type="Proteomes" id="UP000076858">
    <property type="component" value="Unassembled WGS sequence"/>
</dbReference>
<gene>
    <name evidence="2" type="ORF">APZ42_028999</name>
</gene>
<evidence type="ECO:0000256" key="1">
    <source>
        <dbReference type="SAM" id="MobiDB-lite"/>
    </source>
</evidence>
<dbReference type="AlphaFoldDB" id="A0A164Q023"/>
<comment type="caution">
    <text evidence="2">The sequence shown here is derived from an EMBL/GenBank/DDBJ whole genome shotgun (WGS) entry which is preliminary data.</text>
</comment>
<feature type="region of interest" description="Disordered" evidence="1">
    <location>
        <begin position="112"/>
        <end position="158"/>
    </location>
</feature>
<sequence>MEQPTRLVRGAIGVGGRGGRGGRGRQVRRVGIEVFGDSGKMMKVRAGRVAVGGNRPIRPIALPTTDEIEVAQTIEGAYRNFSRGSIPEIVEKANLIPTPDDDDKEQGIGLEGLVFSDGKERDGGSKKSNVGERSEENRARSEENGEESEGEREEENKEEIKKKIGRRVKKIGQRVKKMVRRVMIIGIKMKKKMKRKMKKIERSVKKIGRSVKKEMQKLGKRVNIKVKKKTKPSALPFTVRHAFSRTSSDPSTCNLYLEVLKMMYPKKMFKPPMTLRVGTHTSLITLALGLVLVEREIIPAAMASCSSEAASQPVTSSAAVAAVISPTSAFKCVMFLVMQSITWLAGSTHAEAAVKNNQKITEYMVRLVPESVSTALLEDDVGRVIPCLKVYFDDDAWDAEMNLINTMKTLRDTKKLGYFCPHCQKPIQDDENNSVQCNACQHWFH</sequence>
<dbReference type="InterPro" id="IPR011011">
    <property type="entry name" value="Znf_FYVE_PHD"/>
</dbReference>
<feature type="compositionally biased region" description="Basic and acidic residues" evidence="1">
    <location>
        <begin position="117"/>
        <end position="143"/>
    </location>
</feature>
<reference evidence="2 3" key="1">
    <citation type="submission" date="2016-03" db="EMBL/GenBank/DDBJ databases">
        <title>EvidentialGene: Evidence-directed Construction of Genes on Genomes.</title>
        <authorList>
            <person name="Gilbert D.G."/>
            <person name="Choi J.-H."/>
            <person name="Mockaitis K."/>
            <person name="Colbourne J."/>
            <person name="Pfrender M."/>
        </authorList>
    </citation>
    <scope>NUCLEOTIDE SEQUENCE [LARGE SCALE GENOMIC DNA]</scope>
    <source>
        <strain evidence="2 3">Xinb3</strain>
        <tissue evidence="2">Complete organism</tissue>
    </source>
</reference>
<name>A0A164Q023_9CRUS</name>
<evidence type="ECO:0000313" key="3">
    <source>
        <dbReference type="Proteomes" id="UP000076858"/>
    </source>
</evidence>
<organism evidence="2 3">
    <name type="scientific">Daphnia magna</name>
    <dbReference type="NCBI Taxonomy" id="35525"/>
    <lineage>
        <taxon>Eukaryota</taxon>
        <taxon>Metazoa</taxon>
        <taxon>Ecdysozoa</taxon>
        <taxon>Arthropoda</taxon>
        <taxon>Crustacea</taxon>
        <taxon>Branchiopoda</taxon>
        <taxon>Diplostraca</taxon>
        <taxon>Cladocera</taxon>
        <taxon>Anomopoda</taxon>
        <taxon>Daphniidae</taxon>
        <taxon>Daphnia</taxon>
    </lineage>
</organism>
<dbReference type="EMBL" id="LRGB01002490">
    <property type="protein sequence ID" value="KZS07308.1"/>
    <property type="molecule type" value="Genomic_DNA"/>
</dbReference>
<accession>A0A164Q023</accession>